<dbReference type="OrthoDB" id="3204049at2759"/>
<dbReference type="AlphaFoldDB" id="A0A2V1DCB5"/>
<feature type="non-terminal residue" evidence="1">
    <location>
        <position position="385"/>
    </location>
</feature>
<dbReference type="Proteomes" id="UP000244855">
    <property type="component" value="Unassembled WGS sequence"/>
</dbReference>
<reference evidence="1 2" key="1">
    <citation type="journal article" date="2018" name="Sci. Rep.">
        <title>Comparative genomics provides insights into the lifestyle and reveals functional heterogeneity of dark septate endophytic fungi.</title>
        <authorList>
            <person name="Knapp D.G."/>
            <person name="Nemeth J.B."/>
            <person name="Barry K."/>
            <person name="Hainaut M."/>
            <person name="Henrissat B."/>
            <person name="Johnson J."/>
            <person name="Kuo A."/>
            <person name="Lim J.H.P."/>
            <person name="Lipzen A."/>
            <person name="Nolan M."/>
            <person name="Ohm R.A."/>
            <person name="Tamas L."/>
            <person name="Grigoriev I.V."/>
            <person name="Spatafora J.W."/>
            <person name="Nagy L.G."/>
            <person name="Kovacs G.M."/>
        </authorList>
    </citation>
    <scope>NUCLEOTIDE SEQUENCE [LARGE SCALE GENOMIC DNA]</scope>
    <source>
        <strain evidence="1 2">DSE2036</strain>
    </source>
</reference>
<evidence type="ECO:0000313" key="1">
    <source>
        <dbReference type="EMBL" id="PVH95691.1"/>
    </source>
</evidence>
<protein>
    <submittedName>
        <fullName evidence="1">Uncharacterized protein</fullName>
    </submittedName>
</protein>
<name>A0A2V1DCB5_9PLEO</name>
<sequence length="385" mass="44552">MAHQAHAIPWQTLADNLKFTPASARYLGITNLYPRSKPGQAKQLQHFARVFARVLCEYAAIERKKYAAEYTPPRDDEVIISDTSFRNIENVVKEYMKEVVERFPELENDLLPQRERTIKPWIAASRWNSCHPADSLLETDELLRTLVLRGEMDTLFRIASHPQVRLDILWLEGRKFAFDVGGYGLCELKESALLAYICLNVFYLKPELYDPTMRSRMLNAKSQRKNQTPLPPDTYDYRLTAAYQQTLVSCTGTGYPYAHYGAHKIPHREFFGVPYGTYTSQPHWYTLTPYTIPPSPFGKSTLRDLVDKNFPYKYIPSKADVRLVISLLRTRGLPTELALQILDLAAYVPRGRLRIREDPLHAENADELKKYLGYCWIILVRIDML</sequence>
<keyword evidence="2" id="KW-1185">Reference proteome</keyword>
<dbReference type="EMBL" id="KZ805487">
    <property type="protein sequence ID" value="PVH95691.1"/>
    <property type="molecule type" value="Genomic_DNA"/>
</dbReference>
<evidence type="ECO:0000313" key="2">
    <source>
        <dbReference type="Proteomes" id="UP000244855"/>
    </source>
</evidence>
<accession>A0A2V1DCB5</accession>
<gene>
    <name evidence="1" type="ORF">DM02DRAFT_507128</name>
</gene>
<organism evidence="1 2">
    <name type="scientific">Periconia macrospinosa</name>
    <dbReference type="NCBI Taxonomy" id="97972"/>
    <lineage>
        <taxon>Eukaryota</taxon>
        <taxon>Fungi</taxon>
        <taxon>Dikarya</taxon>
        <taxon>Ascomycota</taxon>
        <taxon>Pezizomycotina</taxon>
        <taxon>Dothideomycetes</taxon>
        <taxon>Pleosporomycetidae</taxon>
        <taxon>Pleosporales</taxon>
        <taxon>Massarineae</taxon>
        <taxon>Periconiaceae</taxon>
        <taxon>Periconia</taxon>
    </lineage>
</organism>
<proteinExistence type="predicted"/>